<sequence>MLRSPGWDNARVTNDATAAGGDRTPVLGVLKLPFRAASAMFDVAEHVPVAGSVVRDVRRSAHNVVDSAGVLATAGVQSGMGALIREIVDVFTSEIDLTALVLDNVDLDKIIASVDMNAIVDLLDLDAIVARVDLDAAVARVDLDAAVARVDLDAAVARVDLDAAIARVDIEAVIATVDLDAIIDTVDLDRAVSHVDVDAVINRVDLIGLADVIIDGVDLPGIIREASTSVTADVMTDVRSTSERADDAVAVMVGRLLRRRVAAEVESGERD</sequence>
<dbReference type="AlphaFoldDB" id="H5U3E8"/>
<protein>
    <submittedName>
        <fullName evidence="1">Uncharacterized protein</fullName>
    </submittedName>
</protein>
<gene>
    <name evidence="1" type="ORF">GOSPT_095_00470</name>
</gene>
<evidence type="ECO:0000313" key="2">
    <source>
        <dbReference type="Proteomes" id="UP000005845"/>
    </source>
</evidence>
<comment type="caution">
    <text evidence="1">The sequence shown here is derived from an EMBL/GenBank/DDBJ whole genome shotgun (WGS) entry which is preliminary data.</text>
</comment>
<dbReference type="eggNOG" id="COG1388">
    <property type="taxonomic scope" value="Bacteria"/>
</dbReference>
<evidence type="ECO:0000313" key="1">
    <source>
        <dbReference type="EMBL" id="GAB40256.1"/>
    </source>
</evidence>
<proteinExistence type="predicted"/>
<reference evidence="1 2" key="1">
    <citation type="submission" date="2012-02" db="EMBL/GenBank/DDBJ databases">
        <title>Whole genome shotgun sequence of Gordonia sputi NBRC 100414.</title>
        <authorList>
            <person name="Yoshida I."/>
            <person name="Hosoyama A."/>
            <person name="Tsuchikane K."/>
            <person name="Katsumata H."/>
            <person name="Yamazaki S."/>
            <person name="Fujita N."/>
        </authorList>
    </citation>
    <scope>NUCLEOTIDE SEQUENCE [LARGE SCALE GENOMIC DNA]</scope>
    <source>
        <strain evidence="1 2">NBRC 100414</strain>
    </source>
</reference>
<organism evidence="1 2">
    <name type="scientific">Gordonia sputi NBRC 100414</name>
    <dbReference type="NCBI Taxonomy" id="1089453"/>
    <lineage>
        <taxon>Bacteria</taxon>
        <taxon>Bacillati</taxon>
        <taxon>Actinomycetota</taxon>
        <taxon>Actinomycetes</taxon>
        <taxon>Mycobacteriales</taxon>
        <taxon>Gordoniaceae</taxon>
        <taxon>Gordonia</taxon>
    </lineage>
</organism>
<dbReference type="Proteomes" id="UP000005845">
    <property type="component" value="Unassembled WGS sequence"/>
</dbReference>
<dbReference type="EMBL" id="BAFC01000093">
    <property type="protein sequence ID" value="GAB40256.1"/>
    <property type="molecule type" value="Genomic_DNA"/>
</dbReference>
<keyword evidence="2" id="KW-1185">Reference proteome</keyword>
<name>H5U3E8_9ACTN</name>
<accession>H5U3E8</accession>